<protein>
    <recommendedName>
        <fullName evidence="3">Integrase</fullName>
    </recommendedName>
</protein>
<organism evidence="1 2">
    <name type="scientific">Pseudomonas farris</name>
    <dbReference type="NCBI Taxonomy" id="2841207"/>
    <lineage>
        <taxon>Bacteria</taxon>
        <taxon>Pseudomonadati</taxon>
        <taxon>Pseudomonadota</taxon>
        <taxon>Gammaproteobacteria</taxon>
        <taxon>Pseudomonadales</taxon>
        <taxon>Pseudomonadaceae</taxon>
        <taxon>Pseudomonas</taxon>
    </lineage>
</organism>
<dbReference type="Proteomes" id="UP000886900">
    <property type="component" value="Unassembled WGS sequence"/>
</dbReference>
<reference evidence="1" key="1">
    <citation type="submission" date="2021-06" db="EMBL/GenBank/DDBJ databases">
        <title>Updating the genus Pseudomonas: Description of 43 new species and partition of the Pseudomonas putida group.</title>
        <authorList>
            <person name="Girard L."/>
            <person name="Lood C."/>
            <person name="Vandamme P."/>
            <person name="Rokni-Zadeh H."/>
            <person name="Van Noort V."/>
            <person name="Hofte M."/>
            <person name="Lavigne R."/>
            <person name="De Mot R."/>
        </authorList>
    </citation>
    <scope>NUCLEOTIDE SEQUENCE</scope>
    <source>
        <strain evidence="1">SWRI79</strain>
    </source>
</reference>
<accession>A0ABS6Q0G5</accession>
<evidence type="ECO:0000313" key="1">
    <source>
        <dbReference type="EMBL" id="MBV4465782.1"/>
    </source>
</evidence>
<proteinExistence type="predicted"/>
<dbReference type="RefSeq" id="WP_217857760.1">
    <property type="nucleotide sequence ID" value="NZ_JAHSTV010000010.1"/>
</dbReference>
<keyword evidence="2" id="KW-1185">Reference proteome</keyword>
<evidence type="ECO:0008006" key="3">
    <source>
        <dbReference type="Google" id="ProtNLM"/>
    </source>
</evidence>
<name>A0ABS6Q0G5_9PSED</name>
<evidence type="ECO:0000313" key="2">
    <source>
        <dbReference type="Proteomes" id="UP000886900"/>
    </source>
</evidence>
<comment type="caution">
    <text evidence="1">The sequence shown here is derived from an EMBL/GenBank/DDBJ whole genome shotgun (WGS) entry which is preliminary data.</text>
</comment>
<dbReference type="EMBL" id="JAHSTV010000010">
    <property type="protein sequence ID" value="MBV4465782.1"/>
    <property type="molecule type" value="Genomic_DNA"/>
</dbReference>
<gene>
    <name evidence="1" type="ORF">KVG95_20840</name>
</gene>
<sequence>MVRLISNRALLLPVESFWKLLHTSHREIWEGVRAGNPSLPVAKTMASMLVSPFRPLGRSAMSRLIRAVPTALIDELLRPHDADYVWPVGVTWIGLFSSGLFHHKAAKAFWVQFVRDATVLNAETLRAGQGLEENWRRYASSPLVSRFGCAALRAKSAPDSTQREDNEASVDQVISSVLTADALTVLLRLLAWYVADTVVENFWEAVERDGMSELIPFGGVIPVYKPLSGEWSNPMLGALEHLAKLCDWQRKQKVTTYLGNRWANSSAPEGVDGPARIKLLRYWVQAKKGRPKFQTFLDLVGAVTKESPRLKDADPGGRAYDAWIQASVLRLGETLALVRLHLTHIGLTHDEVASVMSAYAQEYRFARTQLGRPMSARD</sequence>